<dbReference type="EMBL" id="VOBQ01000002">
    <property type="protein sequence ID" value="TWO72885.1"/>
    <property type="molecule type" value="Genomic_DNA"/>
</dbReference>
<dbReference type="GO" id="GO:0016491">
    <property type="term" value="F:oxidoreductase activity"/>
    <property type="evidence" value="ECO:0007669"/>
    <property type="project" value="InterPro"/>
</dbReference>
<evidence type="ECO:0000256" key="1">
    <source>
        <dbReference type="SAM" id="MobiDB-lite"/>
    </source>
</evidence>
<name>A0A562ZX64_9BURK</name>
<dbReference type="PANTHER" id="PTHR11908:SF123">
    <property type="entry name" value="ALDEHYDE OXIDOREDUCTASE MOLYBDENUM-BINDING SUBUNIT PAOC"/>
    <property type="match status" value="1"/>
</dbReference>
<dbReference type="PANTHER" id="PTHR11908">
    <property type="entry name" value="XANTHINE DEHYDROGENASE"/>
    <property type="match status" value="1"/>
</dbReference>
<dbReference type="Gene3D" id="3.30.365.10">
    <property type="entry name" value="Aldehyde oxidase/xanthine dehydrogenase, molybdopterin binding domain"/>
    <property type="match status" value="4"/>
</dbReference>
<dbReference type="InterPro" id="IPR036856">
    <property type="entry name" value="Ald_Oxase/Xan_DH_a/b_sf"/>
</dbReference>
<protein>
    <submittedName>
        <fullName evidence="3">Xanthine dehydrogenase family protein molybdopterin-binding subunit</fullName>
    </submittedName>
</protein>
<dbReference type="Pfam" id="PF01315">
    <property type="entry name" value="Ald_Xan_dh_C"/>
    <property type="match status" value="1"/>
</dbReference>
<comment type="caution">
    <text evidence="3">The sequence shown here is derived from an EMBL/GenBank/DDBJ whole genome shotgun (WGS) entry which is preliminary data.</text>
</comment>
<organism evidence="3 4">
    <name type="scientific">Caenimonas sedimenti</name>
    <dbReference type="NCBI Taxonomy" id="2596921"/>
    <lineage>
        <taxon>Bacteria</taxon>
        <taxon>Pseudomonadati</taxon>
        <taxon>Pseudomonadota</taxon>
        <taxon>Betaproteobacteria</taxon>
        <taxon>Burkholderiales</taxon>
        <taxon>Comamonadaceae</taxon>
        <taxon>Caenimonas</taxon>
    </lineage>
</organism>
<dbReference type="Proteomes" id="UP000318199">
    <property type="component" value="Unassembled WGS sequence"/>
</dbReference>
<dbReference type="Pfam" id="PF20256">
    <property type="entry name" value="MoCoBD_2"/>
    <property type="match status" value="1"/>
</dbReference>
<evidence type="ECO:0000313" key="4">
    <source>
        <dbReference type="Proteomes" id="UP000318199"/>
    </source>
</evidence>
<dbReference type="SMART" id="SM01008">
    <property type="entry name" value="Ald_Xan_dh_C"/>
    <property type="match status" value="1"/>
</dbReference>
<dbReference type="Gene3D" id="3.90.1170.50">
    <property type="entry name" value="Aldehyde oxidase/xanthine dehydrogenase, a/b hammerhead"/>
    <property type="match status" value="1"/>
</dbReference>
<dbReference type="InterPro" id="IPR037165">
    <property type="entry name" value="AldOxase/xan_DH_Mopterin-bd_sf"/>
</dbReference>
<keyword evidence="4" id="KW-1185">Reference proteome</keyword>
<evidence type="ECO:0000259" key="2">
    <source>
        <dbReference type="SMART" id="SM01008"/>
    </source>
</evidence>
<dbReference type="InterPro" id="IPR000674">
    <property type="entry name" value="Ald_Oxase/Xan_DH_a/b"/>
</dbReference>
<dbReference type="InterPro" id="IPR008274">
    <property type="entry name" value="AldOxase/xan_DH_MoCoBD1"/>
</dbReference>
<proteinExistence type="predicted"/>
<dbReference type="OrthoDB" id="221297at2"/>
<dbReference type="InterPro" id="IPR046867">
    <property type="entry name" value="AldOxase/xan_DH_MoCoBD2"/>
</dbReference>
<dbReference type="RefSeq" id="WP_145890152.1">
    <property type="nucleotide sequence ID" value="NZ_VOBQ01000002.1"/>
</dbReference>
<feature type="domain" description="Aldehyde oxidase/xanthine dehydrogenase a/b hammerhead" evidence="2">
    <location>
        <begin position="32"/>
        <end position="138"/>
    </location>
</feature>
<dbReference type="AlphaFoldDB" id="A0A562ZX64"/>
<sequence length="752" mass="79067">MKFDTPATSNPIDQLKVVGKAVDRVDGPLKTTGTAAYANDRHDVAANQAHGYIVGAAIAKGRIVSMDLTSARAAPGVLAIVTAENAGKLGKGTFNTAHLLGGPDIQHYHQAVAVVVAETFEQARAAAHLVRVEYARAQGVYDLAAATDSAKPVESNGAAAETAVGDFTVNFAQAPVQLDASYSTADESHSMIEPFASVAAWNGDQLTLWTANQMIAWTAADAAKTLGIPADKVRVASPFIGGGFGAKLWLRADALLAALGARAARRPVRVAMPRALIPNNTVHRAATIQRIRIGADRDGKITAIAHESWSGNLPEGGPEAAAIQTRSLYAGPHRMTANRISVLDLPEANAMRAPNEAPGLAALEIAMDEMAEKLGMDPVAFRIANDTQVVPDNPAKPASNDPQSKAPTEKHNPHPPFSQRQLVECFRLGARRFGWDKRNPLPGRVRDGRWLVGLGVAAAIRDNLVMKSGARVRLDRRGFVTVESDMTDIGTGSYTVIAQTAAEMMGVRLERVVVKLGDSTYPISCGSGGQWGGNSSTAGVYAACMKLREAVAQKAGLAVGTAVFANGQIRAGSRSIPLGEVAGDQGIVAEDAIEFGDLNKQFQQATFGAHFVEVGVDAATGETRVRRMLAVCAAGRILNPKTARSQVIGGMTMGVGAALMEELAVDKRLGLFVNHDLAGYEVPVHADIPHQEVIFLDEVDPTSSPMKAKGVGELGICGAAAAVANAVYNATGVRVRDYPITLDKLLKGLPAI</sequence>
<evidence type="ECO:0000313" key="3">
    <source>
        <dbReference type="EMBL" id="TWO72885.1"/>
    </source>
</evidence>
<dbReference type="Pfam" id="PF02738">
    <property type="entry name" value="MoCoBD_1"/>
    <property type="match status" value="1"/>
</dbReference>
<dbReference type="GO" id="GO:0005506">
    <property type="term" value="F:iron ion binding"/>
    <property type="evidence" value="ECO:0007669"/>
    <property type="project" value="InterPro"/>
</dbReference>
<reference evidence="3 4" key="1">
    <citation type="submission" date="2019-07" db="EMBL/GenBank/DDBJ databases">
        <title>Caenimonas sedimenti sp. nov., isolated from activated sludge.</title>
        <authorList>
            <person name="Xu J."/>
        </authorList>
    </citation>
    <scope>NUCLEOTIDE SEQUENCE [LARGE SCALE GENOMIC DNA]</scope>
    <source>
        <strain evidence="3 4">HX-9-20</strain>
    </source>
</reference>
<dbReference type="InterPro" id="IPR049648">
    <property type="entry name" value="PaoC-like"/>
</dbReference>
<dbReference type="InterPro" id="IPR016208">
    <property type="entry name" value="Ald_Oxase/xanthine_DH-like"/>
</dbReference>
<accession>A0A562ZX64</accession>
<dbReference type="SUPFAM" id="SSF54665">
    <property type="entry name" value="CO dehydrogenase molybdoprotein N-domain-like"/>
    <property type="match status" value="1"/>
</dbReference>
<dbReference type="NCBIfam" id="NF041671">
    <property type="entry name" value="peri_hyde_PaoC"/>
    <property type="match status" value="1"/>
</dbReference>
<feature type="region of interest" description="Disordered" evidence="1">
    <location>
        <begin position="389"/>
        <end position="419"/>
    </location>
</feature>
<gene>
    <name evidence="3" type="ORF">FN976_01175</name>
</gene>
<dbReference type="SUPFAM" id="SSF56003">
    <property type="entry name" value="Molybdenum cofactor-binding domain"/>
    <property type="match status" value="1"/>
</dbReference>